<proteinExistence type="predicted"/>
<protein>
    <submittedName>
        <fullName evidence="1">Uncharacterized protein</fullName>
    </submittedName>
</protein>
<accession>A0A2S1FXK1</accession>
<dbReference type="RefSeq" id="YP_009488646.1">
    <property type="nucleotide sequence ID" value="NC_037841.1"/>
</dbReference>
<evidence type="ECO:0000313" key="1">
    <source>
        <dbReference type="EMBL" id="AWD77480.1"/>
    </source>
</evidence>
<keyword evidence="1" id="KW-0934">Plastid</keyword>
<organism evidence="1">
    <name type="scientific">Grateloupia filicina</name>
    <dbReference type="NCBI Taxonomy" id="31455"/>
    <lineage>
        <taxon>Eukaryota</taxon>
        <taxon>Rhodophyta</taxon>
        <taxon>Florideophyceae</taxon>
        <taxon>Rhodymeniophycidae</taxon>
        <taxon>Halymeniales</taxon>
        <taxon>Halymeniaceae</taxon>
        <taxon>Grateloupia</taxon>
    </lineage>
</organism>
<geneLocation type="chloroplast" evidence="1"/>
<dbReference type="EMBL" id="MG598531">
    <property type="protein sequence ID" value="AWD77480.1"/>
    <property type="molecule type" value="Genomic_DNA"/>
</dbReference>
<dbReference type="GeneID" id="36944878"/>
<dbReference type="AlphaFoldDB" id="A0A2S1FXK1"/>
<keyword evidence="1" id="KW-0150">Chloroplast</keyword>
<gene>
    <name evidence="1" type="primary">orf33</name>
    <name evidence="1" type="ORF">Grafi_p076</name>
</gene>
<name>A0A2S1FXK1_9FLOR</name>
<reference evidence="1" key="1">
    <citation type="submission" date="2017-12" db="EMBL/GenBank/DDBJ databases">
        <title>Complete Sequences of the chloroplast DNA of the Grateloupia filicina.</title>
        <authorList>
            <person name="Liu T."/>
            <person name="Liu C."/>
            <person name="Li Y."/>
        </authorList>
    </citation>
    <scope>NUCLEOTIDE SEQUENCE</scope>
</reference>
<sequence length="33" mass="3958">MLYTLLNFHKHAFNAIQNNKMYKESKESCNLIL</sequence>